<protein>
    <recommendedName>
        <fullName evidence="4">Acetyltransferase</fullName>
    </recommendedName>
</protein>
<organism evidence="2 3">
    <name type="scientific">Streptomyces sanyensis</name>
    <dbReference type="NCBI Taxonomy" id="568869"/>
    <lineage>
        <taxon>Bacteria</taxon>
        <taxon>Bacillati</taxon>
        <taxon>Actinomycetota</taxon>
        <taxon>Actinomycetes</taxon>
        <taxon>Kitasatosporales</taxon>
        <taxon>Streptomycetaceae</taxon>
        <taxon>Streptomyces</taxon>
    </lineage>
</organism>
<dbReference type="Proteomes" id="UP001501147">
    <property type="component" value="Unassembled WGS sequence"/>
</dbReference>
<dbReference type="InterPro" id="IPR038765">
    <property type="entry name" value="Papain-like_cys_pep_sf"/>
</dbReference>
<comment type="similarity">
    <text evidence="1">Belongs to the arylamine N-acetyltransferase family.</text>
</comment>
<dbReference type="PANTHER" id="PTHR11786:SF0">
    <property type="entry name" value="ARYLAMINE N-ACETYLTRANSFERASE 4-RELATED"/>
    <property type="match status" value="1"/>
</dbReference>
<dbReference type="Gene3D" id="3.30.2140.20">
    <property type="match status" value="1"/>
</dbReference>
<reference evidence="3" key="1">
    <citation type="journal article" date="2019" name="Int. J. Syst. Evol. Microbiol.">
        <title>The Global Catalogue of Microorganisms (GCM) 10K type strain sequencing project: providing services to taxonomists for standard genome sequencing and annotation.</title>
        <authorList>
            <consortium name="The Broad Institute Genomics Platform"/>
            <consortium name="The Broad Institute Genome Sequencing Center for Infectious Disease"/>
            <person name="Wu L."/>
            <person name="Ma J."/>
        </authorList>
    </citation>
    <scope>NUCLEOTIDE SEQUENCE [LARGE SCALE GENOMIC DNA]</scope>
    <source>
        <strain evidence="3">JCM 18324</strain>
    </source>
</reference>
<sequence length="212" mass="22974">MDKIVERGRGGFCYELNGAFAALLTSLGFTVAFHEARVLDGDGRPGIPYDHMVLRVDTVDGTGPWLADVGFGDHARFPLLLDGRGDQRDPGGLFRLIPGPADGELDLLRDGTPQFRLDTRPRALADFEAGCWYHRTSPGSHFTAGLVCSRFTADGRITLSGRRLVTTVRGERVERVLASDAEVLDAYRTHFGIALEEVPEAAVFTAGGTTTP</sequence>
<dbReference type="Pfam" id="PF00797">
    <property type="entry name" value="Acetyltransf_2"/>
    <property type="match status" value="1"/>
</dbReference>
<evidence type="ECO:0008006" key="4">
    <source>
        <dbReference type="Google" id="ProtNLM"/>
    </source>
</evidence>
<accession>A0ABP8ZWD3</accession>
<dbReference type="InterPro" id="IPR001447">
    <property type="entry name" value="Arylamine_N-AcTrfase"/>
</dbReference>
<dbReference type="PANTHER" id="PTHR11786">
    <property type="entry name" value="N-HYDROXYARYLAMINE O-ACETYLTRANSFERASE"/>
    <property type="match status" value="1"/>
</dbReference>
<dbReference type="InterPro" id="IPR053710">
    <property type="entry name" value="Arylamine_NAT_domain_sf"/>
</dbReference>
<keyword evidence="3" id="KW-1185">Reference proteome</keyword>
<gene>
    <name evidence="2" type="ORF">GCM10023329_13300</name>
</gene>
<evidence type="ECO:0000256" key="1">
    <source>
        <dbReference type="ARBA" id="ARBA00006547"/>
    </source>
</evidence>
<dbReference type="EMBL" id="BAABJV010000002">
    <property type="protein sequence ID" value="GAA4768062.1"/>
    <property type="molecule type" value="Genomic_DNA"/>
</dbReference>
<name>A0ABP8ZWD3_9ACTN</name>
<evidence type="ECO:0000313" key="3">
    <source>
        <dbReference type="Proteomes" id="UP001501147"/>
    </source>
</evidence>
<dbReference type="SUPFAM" id="SSF54001">
    <property type="entry name" value="Cysteine proteinases"/>
    <property type="match status" value="1"/>
</dbReference>
<proteinExistence type="inferred from homology"/>
<comment type="caution">
    <text evidence="2">The sequence shown here is derived from an EMBL/GenBank/DDBJ whole genome shotgun (WGS) entry which is preliminary data.</text>
</comment>
<evidence type="ECO:0000313" key="2">
    <source>
        <dbReference type="EMBL" id="GAA4768062.1"/>
    </source>
</evidence>